<dbReference type="InterPro" id="IPR039448">
    <property type="entry name" value="Beta_helix"/>
</dbReference>
<feature type="signal peptide" evidence="1">
    <location>
        <begin position="1"/>
        <end position="21"/>
    </location>
</feature>
<dbReference type="Gene3D" id="2.160.20.10">
    <property type="entry name" value="Single-stranded right-handed beta-helix, Pectin lyase-like"/>
    <property type="match status" value="1"/>
</dbReference>
<dbReference type="PROSITE" id="PS51257">
    <property type="entry name" value="PROKAR_LIPOPROTEIN"/>
    <property type="match status" value="1"/>
</dbReference>
<dbReference type="InterPro" id="IPR006626">
    <property type="entry name" value="PbH1"/>
</dbReference>
<gene>
    <name evidence="3" type="ORF">SAMN02982922_3625</name>
</gene>
<evidence type="ECO:0000259" key="2">
    <source>
        <dbReference type="Pfam" id="PF13229"/>
    </source>
</evidence>
<keyword evidence="1" id="KW-0732">Signal</keyword>
<reference evidence="3 4" key="1">
    <citation type="submission" date="2017-04" db="EMBL/GenBank/DDBJ databases">
        <authorList>
            <person name="Afonso C.L."/>
            <person name="Miller P.J."/>
            <person name="Scott M.A."/>
            <person name="Spackman E."/>
            <person name="Goraichik I."/>
            <person name="Dimitrov K.M."/>
            <person name="Suarez D.L."/>
            <person name="Swayne D.E."/>
        </authorList>
    </citation>
    <scope>NUCLEOTIDE SEQUENCE [LARGE SCALE GENOMIC DNA]</scope>
    <source>
        <strain evidence="3 4">B5P</strain>
    </source>
</reference>
<proteinExistence type="predicted"/>
<organism evidence="3 4">
    <name type="scientific">Mesorhizobium australicum</name>
    <dbReference type="NCBI Taxonomy" id="536018"/>
    <lineage>
        <taxon>Bacteria</taxon>
        <taxon>Pseudomonadati</taxon>
        <taxon>Pseudomonadota</taxon>
        <taxon>Alphaproteobacteria</taxon>
        <taxon>Hyphomicrobiales</taxon>
        <taxon>Phyllobacteriaceae</taxon>
        <taxon>Mesorhizobium</taxon>
    </lineage>
</organism>
<feature type="chain" id="PRO_5012440168" evidence="1">
    <location>
        <begin position="22"/>
        <end position="285"/>
    </location>
</feature>
<evidence type="ECO:0000313" key="3">
    <source>
        <dbReference type="EMBL" id="SMH47947.1"/>
    </source>
</evidence>
<protein>
    <submittedName>
        <fullName evidence="3">Right handed beta helix region</fullName>
    </submittedName>
</protein>
<dbReference type="EMBL" id="FXBL01000004">
    <property type="protein sequence ID" value="SMH47947.1"/>
    <property type="molecule type" value="Genomic_DNA"/>
</dbReference>
<dbReference type="InterPro" id="IPR012334">
    <property type="entry name" value="Pectin_lyas_fold"/>
</dbReference>
<evidence type="ECO:0000313" key="4">
    <source>
        <dbReference type="Proteomes" id="UP000193083"/>
    </source>
</evidence>
<sequence length="285" mass="29388">MRVIFTIVAAAASFVTSCAQAETTACTAITAVPTTISVQGVYCLKNNLSTNAVSGAAITVTSNHVTIDFNGFKLGGLGGGSSSTTIGILSSNASFLSVRNGAIKGFHSGIVLAWGANNLIEDMQVDGSLSRGIAISEADTTILRRNRVTNTGTPSSQYIYGISATGTSSNRNNIITDNMVSGIYANSFGIGIAFQNARQLEISDNTITNITGESSNTLAIYAFPPLSGYPSNEMRAVIRHNMLINTGAGFGIGIEGGTAICTDNSILGFATGIISCAVSARNDVM</sequence>
<dbReference type="SUPFAM" id="SSF51126">
    <property type="entry name" value="Pectin lyase-like"/>
    <property type="match status" value="1"/>
</dbReference>
<feature type="domain" description="Right handed beta helix" evidence="2">
    <location>
        <begin position="46"/>
        <end position="186"/>
    </location>
</feature>
<name>A0A1X7PBM0_9HYPH</name>
<accession>A0A1X7PBM0</accession>
<dbReference type="AlphaFoldDB" id="A0A1X7PBM0"/>
<dbReference type="OrthoDB" id="8772891at2"/>
<dbReference type="RefSeq" id="WP_085465426.1">
    <property type="nucleotide sequence ID" value="NZ_FXBL01000004.1"/>
</dbReference>
<dbReference type="Proteomes" id="UP000193083">
    <property type="component" value="Unassembled WGS sequence"/>
</dbReference>
<dbReference type="SMART" id="SM00710">
    <property type="entry name" value="PbH1"/>
    <property type="match status" value="5"/>
</dbReference>
<dbReference type="InterPro" id="IPR011050">
    <property type="entry name" value="Pectin_lyase_fold/virulence"/>
</dbReference>
<evidence type="ECO:0000256" key="1">
    <source>
        <dbReference type="SAM" id="SignalP"/>
    </source>
</evidence>
<keyword evidence="4" id="KW-1185">Reference proteome</keyword>
<dbReference type="Pfam" id="PF13229">
    <property type="entry name" value="Beta_helix"/>
    <property type="match status" value="1"/>
</dbReference>